<comment type="caution">
    <text evidence="3">The sequence shown here is derived from an EMBL/GenBank/DDBJ whole genome shotgun (WGS) entry which is preliminary data.</text>
</comment>
<evidence type="ECO:0000313" key="3">
    <source>
        <dbReference type="EMBL" id="TDW25282.1"/>
    </source>
</evidence>
<evidence type="ECO:0000256" key="1">
    <source>
        <dbReference type="SAM" id="Phobius"/>
    </source>
</evidence>
<keyword evidence="1" id="KW-0812">Transmembrane</keyword>
<dbReference type="Gene3D" id="2.60.40.3050">
    <property type="match status" value="1"/>
</dbReference>
<keyword evidence="1" id="KW-1133">Transmembrane helix</keyword>
<dbReference type="AlphaFoldDB" id="A0A4R8A453"/>
<protein>
    <recommendedName>
        <fullName evidence="2">DUF7601 domain-containing protein</fullName>
    </recommendedName>
</protein>
<feature type="transmembrane region" description="Helical" evidence="1">
    <location>
        <begin position="377"/>
        <end position="395"/>
    </location>
</feature>
<accession>A0A4R8A453</accession>
<keyword evidence="1" id="KW-0472">Membrane</keyword>
<dbReference type="Proteomes" id="UP000294743">
    <property type="component" value="Unassembled WGS sequence"/>
</dbReference>
<feature type="domain" description="DUF7601" evidence="2">
    <location>
        <begin position="216"/>
        <end position="325"/>
    </location>
</feature>
<dbReference type="Gene3D" id="2.60.40.1140">
    <property type="entry name" value="Collagen-binding surface protein Cna, B-type domain"/>
    <property type="match status" value="1"/>
</dbReference>
<organism evidence="3 4">
    <name type="scientific">Breznakia blatticola</name>
    <dbReference type="NCBI Taxonomy" id="1754012"/>
    <lineage>
        <taxon>Bacteria</taxon>
        <taxon>Bacillati</taxon>
        <taxon>Bacillota</taxon>
        <taxon>Erysipelotrichia</taxon>
        <taxon>Erysipelotrichales</taxon>
        <taxon>Erysipelotrichaceae</taxon>
        <taxon>Breznakia</taxon>
    </lineage>
</organism>
<dbReference type="InterPro" id="IPR038174">
    <property type="entry name" value="Strep_pil_link_sf"/>
</dbReference>
<gene>
    <name evidence="3" type="ORF">EDD63_10511</name>
</gene>
<reference evidence="3 4" key="1">
    <citation type="submission" date="2019-03" db="EMBL/GenBank/DDBJ databases">
        <title>Genomic Encyclopedia of Type Strains, Phase IV (KMG-IV): sequencing the most valuable type-strain genomes for metagenomic binning, comparative biology and taxonomic classification.</title>
        <authorList>
            <person name="Goeker M."/>
        </authorList>
    </citation>
    <scope>NUCLEOTIDE SEQUENCE [LARGE SCALE GENOMIC DNA]</scope>
    <source>
        <strain evidence="3 4">DSM 28867</strain>
    </source>
</reference>
<dbReference type="Pfam" id="PF24547">
    <property type="entry name" value="DUF7601"/>
    <property type="match status" value="1"/>
</dbReference>
<dbReference type="RefSeq" id="WP_134168170.1">
    <property type="nucleotide sequence ID" value="NZ_SODD01000005.1"/>
</dbReference>
<dbReference type="OrthoDB" id="3191594at2"/>
<name>A0A4R8A453_9FIRM</name>
<dbReference type="InterPro" id="IPR055382">
    <property type="entry name" value="DUF7601"/>
</dbReference>
<keyword evidence="4" id="KW-1185">Reference proteome</keyword>
<evidence type="ECO:0000313" key="4">
    <source>
        <dbReference type="Proteomes" id="UP000294743"/>
    </source>
</evidence>
<evidence type="ECO:0000259" key="2">
    <source>
        <dbReference type="Pfam" id="PF24547"/>
    </source>
</evidence>
<proteinExistence type="predicted"/>
<dbReference type="EMBL" id="SODD01000005">
    <property type="protein sequence ID" value="TDW25282.1"/>
    <property type="molecule type" value="Genomic_DNA"/>
</dbReference>
<sequence length="402" mass="44149">MKQKSSRRWKSLSLVLLLCMTIIGTTKVGVLRADVVETVDPVITSRLLVADGITIPNVKFKYEFHATGYNDTTDVSNTPNINSVFISMTDNEKQLDTTNGGYVIEKSVAVPKPTGFTKPGVYTYTINEAIGTYNDATGIMNEVKGMTFDPSIYEMRVYVKLVNGSFQIDTITIEKDNEKVDGSATEKGLLFTNVLKKVAGSDEQEVDETGRLVSFSVEKRVTGEYGDLSKEFEFNFAIGTSPTETESKNYTYYIVDMLNNGAKVSSDELFVLTPNGKTSLSVNLKHGQRVVFLELPAGTTVSATETHDAKYTGSYDITQNGVEITGKNTLVGSGSKDLYISYYDDINKPTVLGENANKALVTNTHVEVNFTGFVVDSFPFIVLIVVGSIGLYMALRKKRTSH</sequence>